<dbReference type="GeneID" id="73343882"/>
<organism evidence="2 3">
    <name type="scientific">Colletotrichum lupini</name>
    <dbReference type="NCBI Taxonomy" id="145971"/>
    <lineage>
        <taxon>Eukaryota</taxon>
        <taxon>Fungi</taxon>
        <taxon>Dikarya</taxon>
        <taxon>Ascomycota</taxon>
        <taxon>Pezizomycotina</taxon>
        <taxon>Sordariomycetes</taxon>
        <taxon>Hypocreomycetidae</taxon>
        <taxon>Glomerellales</taxon>
        <taxon>Glomerellaceae</taxon>
        <taxon>Colletotrichum</taxon>
        <taxon>Colletotrichum acutatum species complex</taxon>
    </lineage>
</organism>
<dbReference type="EMBL" id="CP019477">
    <property type="protein sequence ID" value="UQC84398.1"/>
    <property type="molecule type" value="Genomic_DNA"/>
</dbReference>
<dbReference type="RefSeq" id="XP_049146016.1">
    <property type="nucleotide sequence ID" value="XM_049288872.1"/>
</dbReference>
<dbReference type="AlphaFoldDB" id="A0A9Q8WI11"/>
<name>A0A9Q8WI11_9PEZI</name>
<accession>A0A9Q8WI11</accession>
<gene>
    <name evidence="2" type="ORF">CLUP02_09895</name>
</gene>
<dbReference type="KEGG" id="clup:CLUP02_09895"/>
<reference evidence="2" key="1">
    <citation type="journal article" date="2021" name="Mol. Plant Microbe Interact.">
        <title>Complete Genome Sequence of the Plant-Pathogenic Fungus Colletotrichum lupini.</title>
        <authorList>
            <person name="Baroncelli R."/>
            <person name="Pensec F."/>
            <person name="Da Lio D."/>
            <person name="Boufleur T."/>
            <person name="Vicente I."/>
            <person name="Sarrocco S."/>
            <person name="Picot A."/>
            <person name="Baraldi E."/>
            <person name="Sukno S."/>
            <person name="Thon M."/>
            <person name="Le Floch G."/>
        </authorList>
    </citation>
    <scope>NUCLEOTIDE SEQUENCE</scope>
    <source>
        <strain evidence="2">IMI 504893</strain>
    </source>
</reference>
<proteinExistence type="predicted"/>
<feature type="region of interest" description="Disordered" evidence="1">
    <location>
        <begin position="211"/>
        <end position="230"/>
    </location>
</feature>
<dbReference type="Proteomes" id="UP000830671">
    <property type="component" value="Chromosome 5"/>
</dbReference>
<evidence type="ECO:0000313" key="2">
    <source>
        <dbReference type="EMBL" id="UQC84398.1"/>
    </source>
</evidence>
<keyword evidence="3" id="KW-1185">Reference proteome</keyword>
<protein>
    <submittedName>
        <fullName evidence="2">Uncharacterized protein</fullName>
    </submittedName>
</protein>
<evidence type="ECO:0000313" key="3">
    <source>
        <dbReference type="Proteomes" id="UP000830671"/>
    </source>
</evidence>
<sequence>MPPCLHFPTLRGAGLADTGALALPQPAIGAWGTPHSLTCNAHEKKRLGNAGRTGNSFMYLSCALFAVFHPPPTHRPLRLPRLPLFFSFLVPESEKGPFLVRLGYEENACPEGKKKPRLIFFSFDPLAPFRWFNCRRLLGKDITVHDDGSTPKLWKIVGWRCFHSTEGVEHKSTMRTSLENHRGPREGHSSLCPLVTTKSALPRWRAFLNPAQSRPFPSPQSTPSLLGGRL</sequence>
<evidence type="ECO:0000256" key="1">
    <source>
        <dbReference type="SAM" id="MobiDB-lite"/>
    </source>
</evidence>